<keyword evidence="3" id="KW-1185">Reference proteome</keyword>
<dbReference type="InterPro" id="IPR004045">
    <property type="entry name" value="Glutathione_S-Trfase_N"/>
</dbReference>
<evidence type="ECO:0000313" key="3">
    <source>
        <dbReference type="Proteomes" id="UP000011021"/>
    </source>
</evidence>
<organism evidence="2 3">
    <name type="scientific">Lautropia mirabilis ATCC 51599</name>
    <dbReference type="NCBI Taxonomy" id="887898"/>
    <lineage>
        <taxon>Bacteria</taxon>
        <taxon>Pseudomonadati</taxon>
        <taxon>Pseudomonadota</taxon>
        <taxon>Betaproteobacteria</taxon>
        <taxon>Burkholderiales</taxon>
        <taxon>Burkholderiaceae</taxon>
        <taxon>Lautropia</taxon>
    </lineage>
</organism>
<reference evidence="2 3" key="1">
    <citation type="submission" date="2010-12" db="EMBL/GenBank/DDBJ databases">
        <authorList>
            <person name="Muzny D."/>
            <person name="Qin X."/>
            <person name="Deng J."/>
            <person name="Jiang H."/>
            <person name="Liu Y."/>
            <person name="Qu J."/>
            <person name="Song X.-Z."/>
            <person name="Zhang L."/>
            <person name="Thornton R."/>
            <person name="Coyle M."/>
            <person name="Francisco L."/>
            <person name="Jackson L."/>
            <person name="Javaid M."/>
            <person name="Korchina V."/>
            <person name="Kovar C."/>
            <person name="Mata R."/>
            <person name="Mathew T."/>
            <person name="Ngo R."/>
            <person name="Nguyen L."/>
            <person name="Nguyen N."/>
            <person name="Okwuonu G."/>
            <person name="Ongeri F."/>
            <person name="Pham C."/>
            <person name="Simmons D."/>
            <person name="Wilczek-Boney K."/>
            <person name="Hale W."/>
            <person name="Jakkamsetti A."/>
            <person name="Pham P."/>
            <person name="Ruth R."/>
            <person name="San Lucas F."/>
            <person name="Warren J."/>
            <person name="Zhang J."/>
            <person name="Zhao Z."/>
            <person name="Zhou C."/>
            <person name="Zhu D."/>
            <person name="Lee S."/>
            <person name="Bess C."/>
            <person name="Blankenburg K."/>
            <person name="Forbes L."/>
            <person name="Fu Q."/>
            <person name="Gubbala S."/>
            <person name="Hirani K."/>
            <person name="Jayaseelan J.C."/>
            <person name="Lara F."/>
            <person name="Munidasa M."/>
            <person name="Palculict T."/>
            <person name="Patil S."/>
            <person name="Pu L.-L."/>
            <person name="Saada N."/>
            <person name="Tang L."/>
            <person name="Weissenberger G."/>
            <person name="Zhu Y."/>
            <person name="Hemphill L."/>
            <person name="Shang Y."/>
            <person name="Youmans B."/>
            <person name="Ayvaz T."/>
            <person name="Ross M."/>
            <person name="Santibanez J."/>
            <person name="Aqrawi P."/>
            <person name="Gross S."/>
            <person name="Joshi V."/>
            <person name="Fowler G."/>
            <person name="Nazareth L."/>
            <person name="Reid J."/>
            <person name="Worley K."/>
            <person name="Petrosino J."/>
            <person name="Highlander S."/>
            <person name="Gibbs R."/>
        </authorList>
    </citation>
    <scope>NUCLEOTIDE SEQUENCE [LARGE SCALE GENOMIC DNA]</scope>
    <source>
        <strain evidence="2 3">ATCC 51599</strain>
    </source>
</reference>
<dbReference type="SUPFAM" id="SSF52833">
    <property type="entry name" value="Thioredoxin-like"/>
    <property type="match status" value="1"/>
</dbReference>
<evidence type="ECO:0000259" key="1">
    <source>
        <dbReference type="PROSITE" id="PS50404"/>
    </source>
</evidence>
<dbReference type="PROSITE" id="PS50404">
    <property type="entry name" value="GST_NTER"/>
    <property type="match status" value="1"/>
</dbReference>
<dbReference type="EMBL" id="AEQP01000013">
    <property type="protein sequence ID" value="EFV94626.1"/>
    <property type="molecule type" value="Genomic_DNA"/>
</dbReference>
<dbReference type="eggNOG" id="COG0625">
    <property type="taxonomic scope" value="Bacteria"/>
</dbReference>
<dbReference type="AlphaFoldDB" id="E7RY52"/>
<gene>
    <name evidence="2" type="ORF">HMPREF0551_1615</name>
</gene>
<name>E7RY52_9BURK</name>
<dbReference type="Gene3D" id="1.20.1050.10">
    <property type="match status" value="1"/>
</dbReference>
<comment type="caution">
    <text evidence="2">The sequence shown here is derived from an EMBL/GenBank/DDBJ whole genome shotgun (WGS) entry which is preliminary data.</text>
</comment>
<dbReference type="InterPro" id="IPR036249">
    <property type="entry name" value="Thioredoxin-like_sf"/>
</dbReference>
<dbReference type="Pfam" id="PF13409">
    <property type="entry name" value="GST_N_2"/>
    <property type="match status" value="1"/>
</dbReference>
<dbReference type="RefSeq" id="WP_005673927.1">
    <property type="nucleotide sequence ID" value="NZ_CP146288.1"/>
</dbReference>
<sequence>MKLYVSPTSPYGRICLARALLLGRNDLSLQMVDPWQNPPELEAINPLSQIPVLVLDDGKTAVPGTLPICLYLGGAMPPAAELSAISQTHALLEMLIQIVKLVRFKAPDTADHPLVARSVTALKRALAQVPAFDGNSQAWPDVMLAVVLLTVKLRRPEEFEAAARPDTKAAVEAFTATSLAKKTAPEALAATKATTVGEL</sequence>
<dbReference type="Gene3D" id="3.40.30.10">
    <property type="entry name" value="Glutaredoxin"/>
    <property type="match status" value="1"/>
</dbReference>
<feature type="domain" description="GST N-terminal" evidence="1">
    <location>
        <begin position="1"/>
        <end position="80"/>
    </location>
</feature>
<evidence type="ECO:0000313" key="2">
    <source>
        <dbReference type="EMBL" id="EFV94626.1"/>
    </source>
</evidence>
<dbReference type="HOGENOM" id="CLU_011226_12_1_4"/>
<accession>E7RY52</accession>
<dbReference type="Proteomes" id="UP000011021">
    <property type="component" value="Unassembled WGS sequence"/>
</dbReference>
<protein>
    <recommendedName>
        <fullName evidence="1">GST N-terminal domain-containing protein</fullName>
    </recommendedName>
</protein>
<dbReference type="STRING" id="887898.HMPREF0551_1615"/>
<proteinExistence type="predicted"/>